<evidence type="ECO:0000313" key="1">
    <source>
        <dbReference type="EMBL" id="RYO72027.1"/>
    </source>
</evidence>
<gene>
    <name evidence="1" type="ORF">AA0113_g1767</name>
</gene>
<name>A0A4Q4SMM3_9PLEO</name>
<organism evidence="1 2">
    <name type="scientific">Alternaria arborescens</name>
    <dbReference type="NCBI Taxonomy" id="156630"/>
    <lineage>
        <taxon>Eukaryota</taxon>
        <taxon>Fungi</taxon>
        <taxon>Dikarya</taxon>
        <taxon>Ascomycota</taxon>
        <taxon>Pezizomycotina</taxon>
        <taxon>Dothideomycetes</taxon>
        <taxon>Pleosporomycetidae</taxon>
        <taxon>Pleosporales</taxon>
        <taxon>Pleosporineae</taxon>
        <taxon>Pleosporaceae</taxon>
        <taxon>Alternaria</taxon>
        <taxon>Alternaria sect. Alternaria</taxon>
    </lineage>
</organism>
<proteinExistence type="predicted"/>
<evidence type="ECO:0000313" key="2">
    <source>
        <dbReference type="Proteomes" id="UP000293823"/>
    </source>
</evidence>
<sequence>MELPESPEEARTLFDVATGQPTLKQVGSYALDRLKFSDEFLGKPRYDPNNKAQFSRDASVFGESAYLPRGAGAFWISKLPGGASNDRIDTIAKALLEASSPDATRGRLARAMQASQERQGPKLEPLNRKEGLTPVAILQHFAFWLQADIPELCFDGVLMQRQCSDTWKAIYEALERDPAWDSSFSQFEQSAQHAANAIITTSVIEGKYPHFMDIARNAMLDHLQQQDSELGCPRSEVCLMDMVKHHKRVAIMLTDDGPLSIDNLYKGWTAAQKQQKKDGLAAAVAQAEDGVRHLEAMMYAQLLETTREEGRKMRRRGYPGDPESELLRDDLYLKLRSLEARVNEDCIVM</sequence>
<reference evidence="2" key="1">
    <citation type="journal article" date="2019" name="bioRxiv">
        <title>Genomics, evolutionary history and diagnostics of the Alternaria alternata species group including apple and Asian pear pathotypes.</title>
        <authorList>
            <person name="Armitage A.D."/>
            <person name="Cockerton H.M."/>
            <person name="Sreenivasaprasad S."/>
            <person name="Woodhall J.W."/>
            <person name="Lane C.R."/>
            <person name="Harrison R.J."/>
            <person name="Clarkson J.P."/>
        </authorList>
    </citation>
    <scope>NUCLEOTIDE SEQUENCE [LARGE SCALE GENOMIC DNA]</scope>
    <source>
        <strain evidence="2">RGR 97.0016</strain>
    </source>
</reference>
<comment type="caution">
    <text evidence="1">The sequence shown here is derived from an EMBL/GenBank/DDBJ whole genome shotgun (WGS) entry which is preliminary data.</text>
</comment>
<dbReference type="OrthoDB" id="3670250at2759"/>
<dbReference type="EMBL" id="PEJP01000005">
    <property type="protein sequence ID" value="RYO72027.1"/>
    <property type="molecule type" value="Genomic_DNA"/>
</dbReference>
<protein>
    <submittedName>
        <fullName evidence="1">Uncharacterized protein</fullName>
    </submittedName>
</protein>
<keyword evidence="2" id="KW-1185">Reference proteome</keyword>
<dbReference type="AlphaFoldDB" id="A0A4Q4SMM3"/>
<dbReference type="Proteomes" id="UP000293823">
    <property type="component" value="Unassembled WGS sequence"/>
</dbReference>
<accession>A0A4Q4SMM3</accession>